<sequence>MSELSLEDILNSIVEEAEAVSTNLTVEDKAKITKAGAKVFKVSLEEVTKVKHYRHRRTGNDPHLADSVIIQNTNVDNMKNGASVVGWDYTKSRQGHLIENGTKFPMYTSTGARYKKGGQVAINGDHSVEGVRNDPQVMAKVLEAEAAAMKQIIEKRNK</sequence>
<dbReference type="AlphaFoldDB" id="A0A1X4JP64"/>
<organism evidence="1 2">
    <name type="scientific">Weissella cibaria</name>
    <dbReference type="NCBI Taxonomy" id="137591"/>
    <lineage>
        <taxon>Bacteria</taxon>
        <taxon>Bacillati</taxon>
        <taxon>Bacillota</taxon>
        <taxon>Bacilli</taxon>
        <taxon>Lactobacillales</taxon>
        <taxon>Lactobacillaceae</taxon>
        <taxon>Weissella</taxon>
    </lineage>
</organism>
<dbReference type="EMBL" id="NDXJ01000001">
    <property type="protein sequence ID" value="OSP90566.1"/>
    <property type="molecule type" value="Genomic_DNA"/>
</dbReference>
<comment type="caution">
    <text evidence="1">The sequence shown here is derived from an EMBL/GenBank/DDBJ whole genome shotgun (WGS) entry which is preliminary data.</text>
</comment>
<protein>
    <recommendedName>
        <fullName evidence="3">HK97 gp10 family phage protein</fullName>
    </recommendedName>
</protein>
<gene>
    <name evidence="1" type="ORF">B9D04_00215</name>
</gene>
<evidence type="ECO:0008006" key="3">
    <source>
        <dbReference type="Google" id="ProtNLM"/>
    </source>
</evidence>
<dbReference type="RefSeq" id="WP_085636869.1">
    <property type="nucleotide sequence ID" value="NZ_NDXJ01000001.1"/>
</dbReference>
<proteinExistence type="predicted"/>
<accession>A0A1X4JP64</accession>
<dbReference type="Proteomes" id="UP000193588">
    <property type="component" value="Unassembled WGS sequence"/>
</dbReference>
<evidence type="ECO:0000313" key="2">
    <source>
        <dbReference type="Proteomes" id="UP000193588"/>
    </source>
</evidence>
<dbReference type="InterPro" id="IPR010064">
    <property type="entry name" value="HK97-gp10_tail"/>
</dbReference>
<reference evidence="1 2" key="1">
    <citation type="submission" date="2017-04" db="EMBL/GenBank/DDBJ databases">
        <title>The genome sequence of Weissella cibaria isolated from wild Drosophila.</title>
        <authorList>
            <person name="Ricks N.J."/>
            <person name="Carroll C."/>
            <person name="Walters A."/>
            <person name="Newell P.D."/>
            <person name="Chaston J.M."/>
        </authorList>
    </citation>
    <scope>NUCLEOTIDE SEQUENCE [LARGE SCALE GENOMIC DNA]</scope>
    <source>
        <strain evidence="1 2">DmW_103</strain>
    </source>
</reference>
<name>A0A1X4JP64_9LACO</name>
<dbReference type="Pfam" id="PF04883">
    <property type="entry name" value="HK97-gp10_like"/>
    <property type="match status" value="1"/>
</dbReference>
<evidence type="ECO:0000313" key="1">
    <source>
        <dbReference type="EMBL" id="OSP90566.1"/>
    </source>
</evidence>